<reference evidence="1 2" key="1">
    <citation type="journal article" date="2005" name="Nucleic Acids Res.">
        <title>The genome sequence of Xanthomonas oryzae pathovar oryzae KACC10331, the bacterial blight pathogen of rice.</title>
        <authorList>
            <person name="Lee B.M."/>
            <person name="Park Y.J."/>
            <person name="Park D.S."/>
            <person name="Kang H.W."/>
            <person name="Kim J.G."/>
            <person name="Song E.S."/>
            <person name="Park I.C."/>
            <person name="Yoon U.H."/>
            <person name="Hahn J.H."/>
            <person name="Koo B.S."/>
            <person name="Lee G.B."/>
            <person name="Kim H."/>
            <person name="Park H.S."/>
            <person name="Yoon K.O."/>
            <person name="Kim J.H."/>
            <person name="Jung C.H."/>
            <person name="Koh N.H."/>
            <person name="Seo J.S."/>
            <person name="Go S.J."/>
        </authorList>
    </citation>
    <scope>NUCLEOTIDE SEQUENCE [LARGE SCALE GENOMIC DNA]</scope>
    <source>
        <strain evidence="2">KACC10331 / KXO85</strain>
    </source>
</reference>
<gene>
    <name evidence="1" type="ordered locus">XOO4938</name>
</gene>
<sequence length="43" mass="4965">MCRLRTLFQLIVSGCAQPLREVLSRHRHAWRTAAGQRLPAHRA</sequence>
<protein>
    <submittedName>
        <fullName evidence="1">Uncharacterized protein</fullName>
    </submittedName>
</protein>
<dbReference type="STRING" id="291331.XOO4938"/>
<accession>Q05HR4</accession>
<evidence type="ECO:0000313" key="1">
    <source>
        <dbReference type="EMBL" id="ABJ90038.1"/>
    </source>
</evidence>
<dbReference type="KEGG" id="xoo:XOO4938"/>
<dbReference type="EMBL" id="AE013598">
    <property type="protein sequence ID" value="ABJ90038.1"/>
    <property type="molecule type" value="Genomic_DNA"/>
</dbReference>
<evidence type="ECO:0000313" key="2">
    <source>
        <dbReference type="Proteomes" id="UP000006735"/>
    </source>
</evidence>
<organism evidence="1 2">
    <name type="scientific">Xanthomonas oryzae pv. oryzae (strain KACC10331 / KXO85)</name>
    <dbReference type="NCBI Taxonomy" id="291331"/>
    <lineage>
        <taxon>Bacteria</taxon>
        <taxon>Pseudomonadati</taxon>
        <taxon>Pseudomonadota</taxon>
        <taxon>Gammaproteobacteria</taxon>
        <taxon>Lysobacterales</taxon>
        <taxon>Lysobacteraceae</taxon>
        <taxon>Xanthomonas</taxon>
    </lineage>
</organism>
<name>Q05HR4_XANOR</name>
<dbReference type="AlphaFoldDB" id="Q05HR4"/>
<dbReference type="Proteomes" id="UP000006735">
    <property type="component" value="Chromosome"/>
</dbReference>
<dbReference type="HOGENOM" id="CLU_3298684_0_0_6"/>
<proteinExistence type="predicted"/>
<keyword evidence="2" id="KW-1185">Reference proteome</keyword>